<dbReference type="Proteomes" id="UP000053800">
    <property type="component" value="Unassembled WGS sequence"/>
</dbReference>
<gene>
    <name evidence="1" type="ORF">I314_06585</name>
</gene>
<evidence type="ECO:0000313" key="1">
    <source>
        <dbReference type="EMBL" id="KIR57554.1"/>
    </source>
</evidence>
<organism evidence="1 2">
    <name type="scientific">Cryptococcus bacillisporus CA1873</name>
    <dbReference type="NCBI Taxonomy" id="1296111"/>
    <lineage>
        <taxon>Eukaryota</taxon>
        <taxon>Fungi</taxon>
        <taxon>Dikarya</taxon>
        <taxon>Basidiomycota</taxon>
        <taxon>Agaricomycotina</taxon>
        <taxon>Tremellomycetes</taxon>
        <taxon>Tremellales</taxon>
        <taxon>Cryptococcaceae</taxon>
        <taxon>Cryptococcus</taxon>
        <taxon>Cryptococcus gattii species complex</taxon>
    </lineage>
</organism>
<name>A0ABR5B1T3_CRYGA</name>
<proteinExistence type="predicted"/>
<protein>
    <submittedName>
        <fullName evidence="1">Uncharacterized protein</fullName>
    </submittedName>
</protein>
<keyword evidence="2" id="KW-1185">Reference proteome</keyword>
<evidence type="ECO:0000313" key="2">
    <source>
        <dbReference type="Proteomes" id="UP000053800"/>
    </source>
</evidence>
<accession>A0ABR5B1T3</accession>
<dbReference type="EMBL" id="KN848912">
    <property type="protein sequence ID" value="KIR57554.1"/>
    <property type="molecule type" value="Genomic_DNA"/>
</dbReference>
<reference evidence="1 2" key="1">
    <citation type="submission" date="2015-01" db="EMBL/GenBank/DDBJ databases">
        <title>The Genome Sequence of Cryptococcus gattii CA1873.</title>
        <authorList>
            <consortium name="The Broad Institute Genomics Platform"/>
            <person name="Cuomo C."/>
            <person name="Litvintseva A."/>
            <person name="Chen Y."/>
            <person name="Heitman J."/>
            <person name="Sun S."/>
            <person name="Springer D."/>
            <person name="Dromer F."/>
            <person name="Young S."/>
            <person name="Zeng Q."/>
            <person name="Gargeya S."/>
            <person name="Abouelleil A."/>
            <person name="Alvarado L."/>
            <person name="Chapman S.B."/>
            <person name="Gainer-Dewar J."/>
            <person name="Goldberg J."/>
            <person name="Griggs A."/>
            <person name="Gujja S."/>
            <person name="Hansen M."/>
            <person name="Howarth C."/>
            <person name="Imamovic A."/>
            <person name="Larimer J."/>
            <person name="Murphy C."/>
            <person name="Naylor J."/>
            <person name="Pearson M."/>
            <person name="Priest M."/>
            <person name="Roberts A."/>
            <person name="Saif S."/>
            <person name="Shea T."/>
            <person name="Sykes S."/>
            <person name="Wortman J."/>
            <person name="Nusbaum C."/>
            <person name="Birren B."/>
        </authorList>
    </citation>
    <scope>NUCLEOTIDE SEQUENCE [LARGE SCALE GENOMIC DNA]</scope>
    <source>
        <strain evidence="1 2">CA1873</strain>
    </source>
</reference>
<sequence length="62" mass="7286">MPRERNGDKYYGTGYEDEPMSRFRGIASWMRYVASRILSLYTRIAWTAWFASVYTCCEDLSG</sequence>